<dbReference type="GO" id="GO:1901909">
    <property type="term" value="P:diadenosine hexaphosphate catabolic process"/>
    <property type="evidence" value="ECO:0007669"/>
    <property type="project" value="TreeGrafter"/>
</dbReference>
<evidence type="ECO:0000313" key="6">
    <source>
        <dbReference type="EMBL" id="OBA27181.1"/>
    </source>
</evidence>
<dbReference type="InterPro" id="IPR015797">
    <property type="entry name" value="NUDIX_hydrolase-like_dom_sf"/>
</dbReference>
<comment type="caution">
    <text evidence="6">The sequence shown here is derived from an EMBL/GenBank/DDBJ whole genome shotgun (WGS) entry which is preliminary data.</text>
</comment>
<dbReference type="Proteomes" id="UP000092321">
    <property type="component" value="Unassembled WGS sequence"/>
</dbReference>
<keyword evidence="7" id="KW-1185">Reference proteome</keyword>
<evidence type="ECO:0000256" key="2">
    <source>
        <dbReference type="ARBA" id="ARBA00022723"/>
    </source>
</evidence>
<dbReference type="PANTHER" id="PTHR12629:SF0">
    <property type="entry name" value="DIPHOSPHOINOSITOL-POLYPHOSPHATE DIPHOSPHATASE"/>
    <property type="match status" value="1"/>
</dbReference>
<keyword evidence="3" id="KW-0378">Hydrolase</keyword>
<dbReference type="GO" id="GO:1901907">
    <property type="term" value="P:diadenosine pentaphosphate catabolic process"/>
    <property type="evidence" value="ECO:0007669"/>
    <property type="project" value="TreeGrafter"/>
</dbReference>
<dbReference type="GO" id="GO:1901911">
    <property type="term" value="P:adenosine 5'-(hexahydrogen pentaphosphate) catabolic process"/>
    <property type="evidence" value="ECO:0007669"/>
    <property type="project" value="TreeGrafter"/>
</dbReference>
<dbReference type="CDD" id="cd04666">
    <property type="entry name" value="NUDIX_DIPP2_like_Nudt4"/>
    <property type="match status" value="1"/>
</dbReference>
<feature type="non-terminal residue" evidence="6">
    <location>
        <position position="157"/>
    </location>
</feature>
<evidence type="ECO:0000256" key="1">
    <source>
        <dbReference type="ARBA" id="ARBA00001946"/>
    </source>
</evidence>
<protein>
    <recommendedName>
        <fullName evidence="5">Nudix hydrolase domain-containing protein</fullName>
    </recommendedName>
</protein>
<comment type="cofactor">
    <cofactor evidence="1">
        <name>Mg(2+)</name>
        <dbReference type="ChEBI" id="CHEBI:18420"/>
    </cofactor>
</comment>
<feature type="non-terminal residue" evidence="6">
    <location>
        <position position="1"/>
    </location>
</feature>
<evidence type="ECO:0000256" key="4">
    <source>
        <dbReference type="ARBA" id="ARBA00022842"/>
    </source>
</evidence>
<keyword evidence="4" id="KW-0460">Magnesium</keyword>
<dbReference type="GO" id="GO:0000298">
    <property type="term" value="F:endopolyphosphatase activity"/>
    <property type="evidence" value="ECO:0007669"/>
    <property type="project" value="TreeGrafter"/>
</dbReference>
<dbReference type="PANTHER" id="PTHR12629">
    <property type="entry name" value="DIPHOSPHOINOSITOL POLYPHOSPHATE PHOSPHOHYDROLASE"/>
    <property type="match status" value="1"/>
</dbReference>
<dbReference type="Gene3D" id="3.90.79.10">
    <property type="entry name" value="Nucleoside Triphosphate Pyrophosphohydrolase"/>
    <property type="match status" value="1"/>
</dbReference>
<organism evidence="6 7">
    <name type="scientific">Hanseniaspora valbyensis NRRL Y-1626</name>
    <dbReference type="NCBI Taxonomy" id="766949"/>
    <lineage>
        <taxon>Eukaryota</taxon>
        <taxon>Fungi</taxon>
        <taxon>Dikarya</taxon>
        <taxon>Ascomycota</taxon>
        <taxon>Saccharomycotina</taxon>
        <taxon>Saccharomycetes</taxon>
        <taxon>Saccharomycodales</taxon>
        <taxon>Saccharomycodaceae</taxon>
        <taxon>Hanseniaspora</taxon>
    </lineage>
</organism>
<dbReference type="OrthoDB" id="3971373at2759"/>
<dbReference type="GO" id="GO:0071543">
    <property type="term" value="P:diphosphoinositol polyphosphate metabolic process"/>
    <property type="evidence" value="ECO:0007669"/>
    <property type="project" value="TreeGrafter"/>
</dbReference>
<proteinExistence type="predicted"/>
<keyword evidence="2" id="KW-0479">Metal-binding</keyword>
<evidence type="ECO:0000259" key="5">
    <source>
        <dbReference type="PROSITE" id="PS51462"/>
    </source>
</evidence>
<gene>
    <name evidence="6" type="ORF">HANVADRAFT_16915</name>
</gene>
<dbReference type="PROSITE" id="PS51462">
    <property type="entry name" value="NUDIX"/>
    <property type="match status" value="1"/>
</dbReference>
<dbReference type="GO" id="GO:0005634">
    <property type="term" value="C:nucleus"/>
    <property type="evidence" value="ECO:0007669"/>
    <property type="project" value="TreeGrafter"/>
</dbReference>
<dbReference type="InterPro" id="IPR047198">
    <property type="entry name" value="DDP-like_NUDIX"/>
</dbReference>
<name>A0A1B7TEN0_9ASCO</name>
<dbReference type="GO" id="GO:0005737">
    <property type="term" value="C:cytoplasm"/>
    <property type="evidence" value="ECO:0007669"/>
    <property type="project" value="TreeGrafter"/>
</dbReference>
<feature type="domain" description="Nudix hydrolase" evidence="5">
    <location>
        <begin position="1"/>
        <end position="151"/>
    </location>
</feature>
<dbReference type="AlphaFoldDB" id="A0A1B7TEN0"/>
<dbReference type="GO" id="GO:0046872">
    <property type="term" value="F:metal ion binding"/>
    <property type="evidence" value="ECO:0007669"/>
    <property type="project" value="UniProtKB-KW"/>
</dbReference>
<dbReference type="GO" id="GO:0034431">
    <property type="term" value="F:bis(5'-adenosyl)-hexaphosphatase activity"/>
    <property type="evidence" value="ECO:0007669"/>
    <property type="project" value="TreeGrafter"/>
</dbReference>
<evidence type="ECO:0000256" key="3">
    <source>
        <dbReference type="ARBA" id="ARBA00022801"/>
    </source>
</evidence>
<dbReference type="GO" id="GO:0008486">
    <property type="term" value="F:diphosphoinositol-polyphosphate diphosphatase activity"/>
    <property type="evidence" value="ECO:0007669"/>
    <property type="project" value="TreeGrafter"/>
</dbReference>
<evidence type="ECO:0000313" key="7">
    <source>
        <dbReference type="Proteomes" id="UP000092321"/>
    </source>
</evidence>
<sequence>RIVGGCVPLDKSRKKILMIRSYNGGSWIIPKGESEVFFNFEEIPGVTYDFSEGALRESWEEAGVKGKINKTLGTYYDFRDPKSYSNFIPWTKRTRGCFPKAIDSYYQMIVDEVCSEWPEKYKRKQKWLELDECVENLLNNGRVAALRAVMKSDLVPD</sequence>
<dbReference type="EMBL" id="LXPE01000010">
    <property type="protein sequence ID" value="OBA27181.1"/>
    <property type="molecule type" value="Genomic_DNA"/>
</dbReference>
<dbReference type="InterPro" id="IPR000086">
    <property type="entry name" value="NUDIX_hydrolase_dom"/>
</dbReference>
<reference evidence="7" key="1">
    <citation type="journal article" date="2016" name="Proc. Natl. Acad. Sci. U.S.A.">
        <title>Comparative genomics of biotechnologically important yeasts.</title>
        <authorList>
            <person name="Riley R."/>
            <person name="Haridas S."/>
            <person name="Wolfe K.H."/>
            <person name="Lopes M.R."/>
            <person name="Hittinger C.T."/>
            <person name="Goeker M."/>
            <person name="Salamov A.A."/>
            <person name="Wisecaver J.H."/>
            <person name="Long T.M."/>
            <person name="Calvey C.H."/>
            <person name="Aerts A.L."/>
            <person name="Barry K.W."/>
            <person name="Choi C."/>
            <person name="Clum A."/>
            <person name="Coughlan A.Y."/>
            <person name="Deshpande S."/>
            <person name="Douglass A.P."/>
            <person name="Hanson S.J."/>
            <person name="Klenk H.-P."/>
            <person name="LaButti K.M."/>
            <person name="Lapidus A."/>
            <person name="Lindquist E.A."/>
            <person name="Lipzen A.M."/>
            <person name="Meier-Kolthoff J.P."/>
            <person name="Ohm R.A."/>
            <person name="Otillar R.P."/>
            <person name="Pangilinan J.L."/>
            <person name="Peng Y."/>
            <person name="Rokas A."/>
            <person name="Rosa C.A."/>
            <person name="Scheuner C."/>
            <person name="Sibirny A.A."/>
            <person name="Slot J.C."/>
            <person name="Stielow J.B."/>
            <person name="Sun H."/>
            <person name="Kurtzman C.P."/>
            <person name="Blackwell M."/>
            <person name="Grigoriev I.V."/>
            <person name="Jeffries T.W."/>
        </authorList>
    </citation>
    <scope>NUCLEOTIDE SEQUENCE [LARGE SCALE GENOMIC DNA]</scope>
    <source>
        <strain evidence="7">NRRL Y-1626</strain>
    </source>
</reference>
<dbReference type="SUPFAM" id="SSF55811">
    <property type="entry name" value="Nudix"/>
    <property type="match status" value="1"/>
</dbReference>
<accession>A0A1B7TEN0</accession>
<dbReference type="GO" id="GO:0034432">
    <property type="term" value="F:bis(5'-adenosyl)-pentaphosphatase activity"/>
    <property type="evidence" value="ECO:0007669"/>
    <property type="project" value="TreeGrafter"/>
</dbReference>